<dbReference type="AlphaFoldDB" id="A0A4R8FSR2"/>
<dbReference type="GO" id="GO:0000030">
    <property type="term" value="F:mannosyltransferase activity"/>
    <property type="evidence" value="ECO:0007669"/>
    <property type="project" value="InterPro"/>
</dbReference>
<dbReference type="GO" id="GO:0005886">
    <property type="term" value="C:plasma membrane"/>
    <property type="evidence" value="ECO:0007669"/>
    <property type="project" value="UniProtKB-SubCell"/>
</dbReference>
<keyword evidence="5 8" id="KW-0812">Transmembrane</keyword>
<dbReference type="RefSeq" id="WP_134019685.1">
    <property type="nucleotide sequence ID" value="NZ_SOEC01000018.1"/>
</dbReference>
<feature type="transmembrane region" description="Helical" evidence="8">
    <location>
        <begin position="340"/>
        <end position="360"/>
    </location>
</feature>
<evidence type="ECO:0000256" key="5">
    <source>
        <dbReference type="ARBA" id="ARBA00022692"/>
    </source>
</evidence>
<evidence type="ECO:0000256" key="6">
    <source>
        <dbReference type="ARBA" id="ARBA00022989"/>
    </source>
</evidence>
<organism evidence="10 11">
    <name type="scientific">Modicisalibacter xianhensis</name>
    <dbReference type="NCBI Taxonomy" id="442341"/>
    <lineage>
        <taxon>Bacteria</taxon>
        <taxon>Pseudomonadati</taxon>
        <taxon>Pseudomonadota</taxon>
        <taxon>Gammaproteobacteria</taxon>
        <taxon>Oceanospirillales</taxon>
        <taxon>Halomonadaceae</taxon>
        <taxon>Modicisalibacter</taxon>
    </lineage>
</organism>
<feature type="transmembrane region" description="Helical" evidence="8">
    <location>
        <begin position="83"/>
        <end position="116"/>
    </location>
</feature>
<evidence type="ECO:0000256" key="3">
    <source>
        <dbReference type="ARBA" id="ARBA00022676"/>
    </source>
</evidence>
<feature type="transmembrane region" description="Helical" evidence="8">
    <location>
        <begin position="430"/>
        <end position="449"/>
    </location>
</feature>
<dbReference type="GO" id="GO:0010041">
    <property type="term" value="P:response to iron(III) ion"/>
    <property type="evidence" value="ECO:0007669"/>
    <property type="project" value="TreeGrafter"/>
</dbReference>
<keyword evidence="7 8" id="KW-0472">Membrane</keyword>
<comment type="subcellular location">
    <subcellularLocation>
        <location evidence="1">Cell membrane</location>
        <topology evidence="1">Multi-pass membrane protein</topology>
    </subcellularLocation>
</comment>
<reference evidence="10 11" key="1">
    <citation type="submission" date="2019-03" db="EMBL/GenBank/DDBJ databases">
        <title>Freshwater and sediment microbial communities from various areas in North America, analyzing microbe dynamics in response to fracking.</title>
        <authorList>
            <person name="Lamendella R."/>
        </authorList>
    </citation>
    <scope>NUCLEOTIDE SEQUENCE [LARGE SCALE GENOMIC DNA]</scope>
    <source>
        <strain evidence="10 11">6_TX</strain>
    </source>
</reference>
<dbReference type="InterPro" id="IPR050297">
    <property type="entry name" value="LipidA_mod_glycosyltrf_83"/>
</dbReference>
<feature type="transmembrane region" description="Helical" evidence="8">
    <location>
        <begin position="183"/>
        <end position="207"/>
    </location>
</feature>
<dbReference type="GO" id="GO:0016763">
    <property type="term" value="F:pentosyltransferase activity"/>
    <property type="evidence" value="ECO:0007669"/>
    <property type="project" value="TreeGrafter"/>
</dbReference>
<gene>
    <name evidence="10" type="ORF">DFO67_11829</name>
</gene>
<evidence type="ECO:0000259" key="9">
    <source>
        <dbReference type="Pfam" id="PF13231"/>
    </source>
</evidence>
<proteinExistence type="predicted"/>
<protein>
    <submittedName>
        <fullName evidence="10">4-amino-4-deoxy-L-arabinose transferase-like glycosyltransferase</fullName>
    </submittedName>
</protein>
<feature type="transmembrane region" description="Helical" evidence="8">
    <location>
        <begin position="279"/>
        <end position="302"/>
    </location>
</feature>
<dbReference type="GO" id="GO:0009103">
    <property type="term" value="P:lipopolysaccharide biosynthetic process"/>
    <property type="evidence" value="ECO:0007669"/>
    <property type="project" value="TreeGrafter"/>
</dbReference>
<dbReference type="GO" id="GO:0006493">
    <property type="term" value="P:protein O-linked glycosylation"/>
    <property type="evidence" value="ECO:0007669"/>
    <property type="project" value="InterPro"/>
</dbReference>
<evidence type="ECO:0000313" key="11">
    <source>
        <dbReference type="Proteomes" id="UP000294489"/>
    </source>
</evidence>
<evidence type="ECO:0000256" key="8">
    <source>
        <dbReference type="SAM" id="Phobius"/>
    </source>
</evidence>
<name>A0A4R8FSR2_9GAMM</name>
<accession>A0A4R8FSR2</accession>
<dbReference type="Proteomes" id="UP000294489">
    <property type="component" value="Unassembled WGS sequence"/>
</dbReference>
<feature type="transmembrane region" description="Helical" evidence="8">
    <location>
        <begin position="21"/>
        <end position="42"/>
    </location>
</feature>
<feature type="transmembrane region" description="Helical" evidence="8">
    <location>
        <begin position="367"/>
        <end position="391"/>
    </location>
</feature>
<feature type="transmembrane region" description="Helical" evidence="8">
    <location>
        <begin position="227"/>
        <end position="247"/>
    </location>
</feature>
<evidence type="ECO:0000256" key="4">
    <source>
        <dbReference type="ARBA" id="ARBA00022679"/>
    </source>
</evidence>
<evidence type="ECO:0000313" key="10">
    <source>
        <dbReference type="EMBL" id="TDX25461.1"/>
    </source>
</evidence>
<dbReference type="PANTHER" id="PTHR33908">
    <property type="entry name" value="MANNOSYLTRANSFERASE YKCB-RELATED"/>
    <property type="match status" value="1"/>
</dbReference>
<keyword evidence="2" id="KW-1003">Cell membrane</keyword>
<feature type="transmembrane region" description="Helical" evidence="8">
    <location>
        <begin position="314"/>
        <end position="334"/>
    </location>
</feature>
<feature type="domain" description="Glycosyltransferase RgtA/B/C/D-like" evidence="9">
    <location>
        <begin position="78"/>
        <end position="209"/>
    </location>
</feature>
<evidence type="ECO:0000256" key="7">
    <source>
        <dbReference type="ARBA" id="ARBA00023136"/>
    </source>
</evidence>
<comment type="caution">
    <text evidence="10">The sequence shown here is derived from an EMBL/GenBank/DDBJ whole genome shotgun (WGS) entry which is preliminary data.</text>
</comment>
<keyword evidence="6 8" id="KW-1133">Transmembrane helix</keyword>
<evidence type="ECO:0000256" key="2">
    <source>
        <dbReference type="ARBA" id="ARBA00022475"/>
    </source>
</evidence>
<keyword evidence="4 10" id="KW-0808">Transferase</keyword>
<dbReference type="OrthoDB" id="9775035at2"/>
<dbReference type="PANTHER" id="PTHR33908:SF3">
    <property type="entry name" value="UNDECAPRENYL PHOSPHATE-ALPHA-4-AMINO-4-DEOXY-L-ARABINOSE ARABINOSYL TRANSFERASE"/>
    <property type="match status" value="1"/>
</dbReference>
<keyword evidence="3" id="KW-0328">Glycosyltransferase</keyword>
<sequence length="577" mass="64045">MPDRKTPTQRPAFLPSPEHDYRLLWTMLMLFALVLLGLGIGLRDPWPADEPRFALNALEMLDTGQFWFPHRGGELYPDKPPVFMWLSALAIAVTGSVRMGFLLPTVLAALGVLALVVDLTRRLHGPRIALLGGVALISTLQFVLQAKTAQIDMVLTFFTTLGAYGLLRHALLGPARHWWLTGWAAMGLGIITKGVGFLPLLLLPAWLWLARRGEATPLDGKDLARGVAALFGVIALWGVPMILIATFSDDASLVAYRDNILFKQTGERYANAWHHHEPWYYYLLEVLPWAWLPLVLALPWAVPAWWRRIKRGDARILLPLSGVILIVLFFSLSAGKRGVYMLPTIPLLVLALAPLLPGLLPRRGPNWLATVVLVLLGGVFLVAGLSGWLGLPALTELSLRYGIEPWGWWVLLGLVAAGLLAWLRPRRGMAALALWLVAFWASWSTWGYLLQDPVRSPRDMMTRVAQLTGDQAWLALPSFDEEFLLQSRQPTVHFGDNTPLPAQFSRAFGWMQQAPATRWMLAEESHLEDYGCVDMALAHDMGQQNSDEWWLVPGSAVSGCQGDTEAAPLFVAPTTVE</sequence>
<dbReference type="EMBL" id="SOEC01000018">
    <property type="protein sequence ID" value="TDX25461.1"/>
    <property type="molecule type" value="Genomic_DNA"/>
</dbReference>
<feature type="transmembrane region" description="Helical" evidence="8">
    <location>
        <begin position="406"/>
        <end position="423"/>
    </location>
</feature>
<dbReference type="Pfam" id="PF13231">
    <property type="entry name" value="PMT_2"/>
    <property type="match status" value="1"/>
</dbReference>
<dbReference type="InterPro" id="IPR038731">
    <property type="entry name" value="RgtA/B/C-like"/>
</dbReference>
<evidence type="ECO:0000256" key="1">
    <source>
        <dbReference type="ARBA" id="ARBA00004651"/>
    </source>
</evidence>
<feature type="transmembrane region" description="Helical" evidence="8">
    <location>
        <begin position="128"/>
        <end position="146"/>
    </location>
</feature>